<dbReference type="Pfam" id="PF01379">
    <property type="entry name" value="Porphobil_deam"/>
    <property type="match status" value="1"/>
</dbReference>
<organism evidence="12 13">
    <name type="scientific">Candidatus Enterococcus testudinis</name>
    <dbReference type="NCBI Taxonomy" id="1834191"/>
    <lineage>
        <taxon>Bacteria</taxon>
        <taxon>Bacillati</taxon>
        <taxon>Bacillota</taxon>
        <taxon>Bacilli</taxon>
        <taxon>Lactobacillales</taxon>
        <taxon>Enterococcaceae</taxon>
        <taxon>Enterococcus</taxon>
    </lineage>
</organism>
<evidence type="ECO:0000256" key="5">
    <source>
        <dbReference type="ARBA" id="ARBA00011245"/>
    </source>
</evidence>
<comment type="similarity">
    <text evidence="4">Belongs to the HMBS family.</text>
</comment>
<dbReference type="NCBIfam" id="TIGR00212">
    <property type="entry name" value="hemC"/>
    <property type="match status" value="1"/>
</dbReference>
<dbReference type="PROSITE" id="PS00533">
    <property type="entry name" value="PORPHOBILINOGEN_DEAM"/>
    <property type="match status" value="1"/>
</dbReference>
<dbReference type="GO" id="GO:0004418">
    <property type="term" value="F:hydroxymethylbilane synthase activity"/>
    <property type="evidence" value="ECO:0007669"/>
    <property type="project" value="UniProtKB-UniRule"/>
</dbReference>
<dbReference type="GO" id="GO:0006783">
    <property type="term" value="P:heme biosynthetic process"/>
    <property type="evidence" value="ECO:0007669"/>
    <property type="project" value="TreeGrafter"/>
</dbReference>
<reference evidence="12 13" key="1">
    <citation type="submission" date="2017-05" db="EMBL/GenBank/DDBJ databases">
        <title>The Genome Sequence of Enterococcus sp. 8G7_MSG3316.</title>
        <authorList>
            <consortium name="The Broad Institute Genomics Platform"/>
            <consortium name="The Broad Institute Genomic Center for Infectious Diseases"/>
            <person name="Earl A."/>
            <person name="Manson A."/>
            <person name="Schwartman J."/>
            <person name="Gilmore M."/>
            <person name="Abouelleil A."/>
            <person name="Cao P."/>
            <person name="Chapman S."/>
            <person name="Cusick C."/>
            <person name="Shea T."/>
            <person name="Young S."/>
            <person name="Neafsey D."/>
            <person name="Nusbaum C."/>
            <person name="Birren B."/>
        </authorList>
    </citation>
    <scope>NUCLEOTIDE SEQUENCE [LARGE SCALE GENOMIC DNA]</scope>
    <source>
        <strain evidence="12 13">8G7_MSG3316</strain>
    </source>
</reference>
<evidence type="ECO:0000256" key="1">
    <source>
        <dbReference type="ARBA" id="ARBA00001916"/>
    </source>
</evidence>
<dbReference type="FunFam" id="3.40.190.10:FF:000004">
    <property type="entry name" value="Porphobilinogen deaminase"/>
    <property type="match status" value="1"/>
</dbReference>
<sequence>MKTFRVGTRTSPLAMKQTQIVIDALTQQDPDITIEIVGISTKGDRMQNASLAAIGGKGVFVKEVENQLLQGMIDFAVHSLKDMPANLPEGLILAATPPRANPYDCVIFQEANGTLATSQVIGTSSVRREKQLAEAYPHLNFVPIRGKIETRIQKMHDQQMSGTVLACAGLERMAYFDQLPAYKILQPAECVPAVGQGILAVECRQADTELIQRLARITDPTTAQAAEAERRFLRQLNGNCDIPLGAFAQPRKEGWAFFAYLAADRTSKGESVCLIGKDPQALADQAYHILC</sequence>
<evidence type="ECO:0000256" key="3">
    <source>
        <dbReference type="ARBA" id="ARBA00004735"/>
    </source>
</evidence>
<comment type="caution">
    <text evidence="12">The sequence shown here is derived from an EMBL/GenBank/DDBJ whole genome shotgun (WGS) entry which is preliminary data.</text>
</comment>
<comment type="function">
    <text evidence="2">Tetrapolymerization of the monopyrrole PBG into the hydroxymethylbilane pre-uroporphyrinogen in several discrete steps.</text>
</comment>
<dbReference type="EC" id="2.5.1.61" evidence="9"/>
<feature type="domain" description="Porphobilinogen deaminase N-terminal" evidence="10">
    <location>
        <begin position="4"/>
        <end position="211"/>
    </location>
</feature>
<dbReference type="Pfam" id="PF03900">
    <property type="entry name" value="Porphobil_deamC"/>
    <property type="match status" value="1"/>
</dbReference>
<dbReference type="SUPFAM" id="SSF53850">
    <property type="entry name" value="Periplasmic binding protein-like II"/>
    <property type="match status" value="1"/>
</dbReference>
<evidence type="ECO:0000313" key="13">
    <source>
        <dbReference type="Proteomes" id="UP000195043"/>
    </source>
</evidence>
<protein>
    <recommendedName>
        <fullName evidence="9">Hydroxymethylbilane synthase</fullName>
        <ecNumber evidence="9">2.5.1.61</ecNumber>
    </recommendedName>
</protein>
<dbReference type="RefSeq" id="WP_086273406.1">
    <property type="nucleotide sequence ID" value="NZ_NGKU01000001.1"/>
</dbReference>
<evidence type="ECO:0000259" key="11">
    <source>
        <dbReference type="Pfam" id="PF03900"/>
    </source>
</evidence>
<dbReference type="InterPro" id="IPR022418">
    <property type="entry name" value="Porphobilinogen_deaminase_C"/>
</dbReference>
<dbReference type="PANTHER" id="PTHR11557">
    <property type="entry name" value="PORPHOBILINOGEN DEAMINASE"/>
    <property type="match status" value="1"/>
</dbReference>
<evidence type="ECO:0000256" key="2">
    <source>
        <dbReference type="ARBA" id="ARBA00002869"/>
    </source>
</evidence>
<feature type="domain" description="Porphobilinogen deaminase C-terminal" evidence="11">
    <location>
        <begin position="224"/>
        <end position="249"/>
    </location>
</feature>
<dbReference type="SUPFAM" id="SSF54782">
    <property type="entry name" value="Porphobilinogen deaminase (hydroxymethylbilane synthase), C-terminal domain"/>
    <property type="match status" value="1"/>
</dbReference>
<comment type="pathway">
    <text evidence="3">Porphyrin-containing compound metabolism; protoporphyrin-IX biosynthesis; coproporphyrinogen-III from 5-aminolevulinate: step 2/4.</text>
</comment>
<evidence type="ECO:0000256" key="9">
    <source>
        <dbReference type="NCBIfam" id="TIGR00212"/>
    </source>
</evidence>
<dbReference type="InterPro" id="IPR022419">
    <property type="entry name" value="Porphobilin_deaminase_cofac_BS"/>
</dbReference>
<gene>
    <name evidence="12" type="ORF">A5886_000414</name>
</gene>
<dbReference type="PRINTS" id="PR00151">
    <property type="entry name" value="PORPHBDMNASE"/>
</dbReference>
<dbReference type="GO" id="GO:0005737">
    <property type="term" value="C:cytoplasm"/>
    <property type="evidence" value="ECO:0007669"/>
    <property type="project" value="UniProtKB-UniRule"/>
</dbReference>
<dbReference type="Proteomes" id="UP000195043">
    <property type="component" value="Unassembled WGS sequence"/>
</dbReference>
<evidence type="ECO:0000256" key="8">
    <source>
        <dbReference type="ARBA" id="ARBA00048169"/>
    </source>
</evidence>
<dbReference type="AlphaFoldDB" id="A0A242A2U5"/>
<comment type="catalytic activity">
    <reaction evidence="8">
        <text>4 porphobilinogen + H2O = hydroxymethylbilane + 4 NH4(+)</text>
        <dbReference type="Rhea" id="RHEA:13185"/>
        <dbReference type="ChEBI" id="CHEBI:15377"/>
        <dbReference type="ChEBI" id="CHEBI:28938"/>
        <dbReference type="ChEBI" id="CHEBI:57845"/>
        <dbReference type="ChEBI" id="CHEBI:58126"/>
        <dbReference type="EC" id="2.5.1.61"/>
    </reaction>
</comment>
<proteinExistence type="inferred from homology"/>
<dbReference type="InterPro" id="IPR000860">
    <property type="entry name" value="HemC"/>
</dbReference>
<accession>A0A242A2U5</accession>
<name>A0A242A2U5_9ENTE</name>
<evidence type="ECO:0000313" key="12">
    <source>
        <dbReference type="EMBL" id="OTN75344.1"/>
    </source>
</evidence>
<keyword evidence="7" id="KW-0627">Porphyrin biosynthesis</keyword>
<keyword evidence="6" id="KW-0808">Transferase</keyword>
<comment type="subunit">
    <text evidence="5">Monomer.</text>
</comment>
<evidence type="ECO:0000259" key="10">
    <source>
        <dbReference type="Pfam" id="PF01379"/>
    </source>
</evidence>
<dbReference type="PANTHER" id="PTHR11557:SF0">
    <property type="entry name" value="PORPHOBILINOGEN DEAMINASE"/>
    <property type="match status" value="1"/>
</dbReference>
<evidence type="ECO:0000256" key="7">
    <source>
        <dbReference type="ARBA" id="ARBA00023244"/>
    </source>
</evidence>
<dbReference type="Gene3D" id="3.40.190.10">
    <property type="entry name" value="Periplasmic binding protein-like II"/>
    <property type="match status" value="2"/>
</dbReference>
<dbReference type="Gene3D" id="3.30.160.40">
    <property type="entry name" value="Porphobilinogen deaminase, C-terminal domain"/>
    <property type="match status" value="1"/>
</dbReference>
<dbReference type="InterPro" id="IPR022417">
    <property type="entry name" value="Porphobilin_deaminase_N"/>
</dbReference>
<keyword evidence="13" id="KW-1185">Reference proteome</keyword>
<evidence type="ECO:0000256" key="4">
    <source>
        <dbReference type="ARBA" id="ARBA00005638"/>
    </source>
</evidence>
<dbReference type="STRING" id="1834191.A5886_000414"/>
<evidence type="ECO:0000256" key="6">
    <source>
        <dbReference type="ARBA" id="ARBA00022679"/>
    </source>
</evidence>
<dbReference type="PIRSF" id="PIRSF001438">
    <property type="entry name" value="4pyrrol_synth_OHMeBilane_synth"/>
    <property type="match status" value="1"/>
</dbReference>
<dbReference type="OrthoDB" id="9810298at2"/>
<comment type="cofactor">
    <cofactor evidence="1">
        <name>dipyrromethane</name>
        <dbReference type="ChEBI" id="CHEBI:60342"/>
    </cofactor>
</comment>
<dbReference type="FunFam" id="3.40.190.10:FF:000005">
    <property type="entry name" value="Porphobilinogen deaminase"/>
    <property type="match status" value="1"/>
</dbReference>
<dbReference type="EMBL" id="NGKU01000001">
    <property type="protein sequence ID" value="OTN75344.1"/>
    <property type="molecule type" value="Genomic_DNA"/>
</dbReference>
<dbReference type="InterPro" id="IPR036803">
    <property type="entry name" value="Porphobilinogen_deaminase_C_sf"/>
</dbReference>